<dbReference type="InterPro" id="IPR001296">
    <property type="entry name" value="Glyco_trans_1"/>
</dbReference>
<dbReference type="Gene3D" id="3.40.50.2000">
    <property type="entry name" value="Glycogen Phosphorylase B"/>
    <property type="match status" value="2"/>
</dbReference>
<gene>
    <name evidence="2" type="ORF">K8352_02915</name>
</gene>
<organism evidence="2 3">
    <name type="scientific">Cerina litoralis</name>
    <dbReference type="NCBI Taxonomy" id="2874477"/>
    <lineage>
        <taxon>Bacteria</taxon>
        <taxon>Pseudomonadati</taxon>
        <taxon>Bacteroidota</taxon>
        <taxon>Flavobacteriia</taxon>
        <taxon>Flavobacteriales</taxon>
        <taxon>Flavobacteriaceae</taxon>
        <taxon>Cerina</taxon>
    </lineage>
</organism>
<feature type="domain" description="Glycosyl transferase family 1" evidence="1">
    <location>
        <begin position="180"/>
        <end position="345"/>
    </location>
</feature>
<comment type="caution">
    <text evidence="2">The sequence shown here is derived from an EMBL/GenBank/DDBJ whole genome shotgun (WGS) entry which is preliminary data.</text>
</comment>
<protein>
    <submittedName>
        <fullName evidence="2">Glycosyltransferase family 4 protein</fullName>
    </submittedName>
</protein>
<proteinExistence type="predicted"/>
<accession>A0AAE3JRJ3</accession>
<dbReference type="RefSeq" id="WP_317900837.1">
    <property type="nucleotide sequence ID" value="NZ_JAIRBC010000003.1"/>
</dbReference>
<reference evidence="2" key="1">
    <citation type="submission" date="2023-02" db="EMBL/GenBank/DDBJ databases">
        <title>Genome of Flavobacteriaceae gen. nov. sp. strain F89.</title>
        <authorList>
            <person name="Wang Y."/>
        </authorList>
    </citation>
    <scope>NUCLEOTIDE SEQUENCE</scope>
    <source>
        <strain evidence="2">F89</strain>
    </source>
</reference>
<name>A0AAE3JRJ3_9FLAO</name>
<keyword evidence="3" id="KW-1185">Reference proteome</keyword>
<dbReference type="GO" id="GO:0016757">
    <property type="term" value="F:glycosyltransferase activity"/>
    <property type="evidence" value="ECO:0007669"/>
    <property type="project" value="InterPro"/>
</dbReference>
<sequence>MDKAKVLFIIHLPPPIHGAAMMGKFISQSERLNSSFECNYINLQTSRKLTDTGKGIFSKFFRFIALYLKVIYQLLTSRNDLCYMTLNTKGAAFYKEMLIVFLLKLFRQKIVYHFHNKGVSDSPHRFIDSLLYKVAFKNTRSILTSKFLYSDIKRYVEAKDVYYCHNGIPTITHNTISVRNIPNNSKRPKIIFLSNMIKEKGVWVLLEACEILYMRNVDFECHFVGSWADIAEVELASCIKDKKLSNHITIHGQKIGEEKSSLLKESNIFTLPTLNDCFPLVLLEAMQYALPIVATNEGGIPEIVDNEVTGFLIPKQNSKELANKLEMLILDPEMCSEMGEQGKNRFDEKFTLDQFEINLENILKNCISS</sequence>
<dbReference type="Pfam" id="PF00534">
    <property type="entry name" value="Glycos_transf_1"/>
    <property type="match status" value="1"/>
</dbReference>
<dbReference type="Proteomes" id="UP001200642">
    <property type="component" value="Unassembled WGS sequence"/>
</dbReference>
<dbReference type="PANTHER" id="PTHR12526">
    <property type="entry name" value="GLYCOSYLTRANSFERASE"/>
    <property type="match status" value="1"/>
</dbReference>
<dbReference type="SUPFAM" id="SSF53756">
    <property type="entry name" value="UDP-Glycosyltransferase/glycogen phosphorylase"/>
    <property type="match status" value="1"/>
</dbReference>
<evidence type="ECO:0000313" key="3">
    <source>
        <dbReference type="Proteomes" id="UP001200642"/>
    </source>
</evidence>
<dbReference type="AlphaFoldDB" id="A0AAE3JRJ3"/>
<evidence type="ECO:0000259" key="1">
    <source>
        <dbReference type="Pfam" id="PF00534"/>
    </source>
</evidence>
<dbReference type="EMBL" id="JAIRBC010000003">
    <property type="protein sequence ID" value="MCG2459692.1"/>
    <property type="molecule type" value="Genomic_DNA"/>
</dbReference>
<dbReference type="CDD" id="cd03801">
    <property type="entry name" value="GT4_PimA-like"/>
    <property type="match status" value="1"/>
</dbReference>
<evidence type="ECO:0000313" key="2">
    <source>
        <dbReference type="EMBL" id="MCG2459692.1"/>
    </source>
</evidence>